<protein>
    <submittedName>
        <fullName evidence="1">Uncharacterized protein</fullName>
    </submittedName>
</protein>
<organism evidence="1 3">
    <name type="scientific">Pyrenophora tritici-repentis</name>
    <dbReference type="NCBI Taxonomy" id="45151"/>
    <lineage>
        <taxon>Eukaryota</taxon>
        <taxon>Fungi</taxon>
        <taxon>Dikarya</taxon>
        <taxon>Ascomycota</taxon>
        <taxon>Pezizomycotina</taxon>
        <taxon>Dothideomycetes</taxon>
        <taxon>Pleosporomycetidae</taxon>
        <taxon>Pleosporales</taxon>
        <taxon>Pleosporineae</taxon>
        <taxon>Pleosporaceae</taxon>
        <taxon>Pyrenophora</taxon>
    </lineage>
</organism>
<evidence type="ECO:0000313" key="1">
    <source>
        <dbReference type="EMBL" id="KAF7564545.1"/>
    </source>
</evidence>
<proteinExistence type="predicted"/>
<reference evidence="1" key="1">
    <citation type="journal article" date="2018" name="BMC Genomics">
        <title>Comparative genomics of the wheat fungal pathogen Pyrenophora tritici-repentis reveals chromosomal variations and genome plasticity.</title>
        <authorList>
            <person name="Moolhuijzen P."/>
            <person name="See P.T."/>
            <person name="Hane J.K."/>
            <person name="Shi G."/>
            <person name="Liu Z."/>
            <person name="Oliver R.P."/>
            <person name="Moffat C.S."/>
        </authorList>
    </citation>
    <scope>NUCLEOTIDE SEQUENCE [LARGE SCALE GENOMIC DNA]</scope>
    <source>
        <strain evidence="1">M4</strain>
    </source>
</reference>
<gene>
    <name evidence="2" type="ORF">Ptr86124_009751</name>
    <name evidence="1" type="ORF">PtrM4_039790</name>
</gene>
<dbReference type="EMBL" id="NRDI02000014">
    <property type="protein sequence ID" value="KAI1511347.1"/>
    <property type="molecule type" value="Genomic_DNA"/>
</dbReference>
<evidence type="ECO:0000313" key="3">
    <source>
        <dbReference type="Proteomes" id="UP000245464"/>
    </source>
</evidence>
<evidence type="ECO:0000313" key="4">
    <source>
        <dbReference type="Proteomes" id="UP000249757"/>
    </source>
</evidence>
<dbReference type="EMBL" id="NQIK02000010">
    <property type="protein sequence ID" value="KAF7564545.1"/>
    <property type="molecule type" value="Genomic_DNA"/>
</dbReference>
<name>A0A2W1F5A9_9PLEO</name>
<dbReference type="AlphaFoldDB" id="A0A2W1F5A9"/>
<reference evidence="2" key="2">
    <citation type="submission" date="2021-05" db="EMBL/GenBank/DDBJ databases">
        <authorList>
            <person name="Moolhuijzen P.M."/>
            <person name="Moffat C.S."/>
        </authorList>
    </citation>
    <scope>NUCLEOTIDE SEQUENCE</scope>
    <source>
        <strain evidence="2">86-124</strain>
    </source>
</reference>
<reference evidence="4" key="4">
    <citation type="journal article" date="2022" name="Microb. Genom.">
        <title>A global pangenome for the wheat fungal pathogen Pyrenophora tritici-repentis and prediction of effector protein structural homology.</title>
        <authorList>
            <person name="Moolhuijzen P.M."/>
            <person name="See P.T."/>
            <person name="Shi G."/>
            <person name="Powell H.R."/>
            <person name="Cockram J."/>
            <person name="Jorgensen L.N."/>
            <person name="Benslimane H."/>
            <person name="Strelkov S.E."/>
            <person name="Turner J."/>
            <person name="Liu Z."/>
            <person name="Moffat C.S."/>
        </authorList>
    </citation>
    <scope>NUCLEOTIDE SEQUENCE [LARGE SCALE GENOMIC DNA]</scope>
</reference>
<dbReference type="Proteomes" id="UP000249757">
    <property type="component" value="Unassembled WGS sequence"/>
</dbReference>
<reference evidence="2" key="3">
    <citation type="journal article" date="2022" name="bioRxiv">
        <title>A global pangenome for the wheat fungal pathogen Pyrenophora tritici-repentis and prediction of effector protein structural homology.</title>
        <authorList>
            <person name="Moolhuijzen P."/>
            <person name="See P.T."/>
            <person name="Shi G."/>
            <person name="Powell H.R."/>
            <person name="Cockram J."/>
            <person name="Jorgensen L.N."/>
            <person name="Benslimane H."/>
            <person name="Strelkov S.E."/>
            <person name="Turner J."/>
            <person name="Liu Z."/>
            <person name="Moffat C.S."/>
        </authorList>
    </citation>
    <scope>NUCLEOTIDE SEQUENCE</scope>
    <source>
        <strain evidence="2">86-124</strain>
    </source>
</reference>
<evidence type="ECO:0000313" key="2">
    <source>
        <dbReference type="EMBL" id="KAI1511347.1"/>
    </source>
</evidence>
<sequence>MVNGAQALNQAYLSLRDHLPRIPLMAGCKGLDQFKNAAAAAAGAKDNGERAGVGG</sequence>
<keyword evidence="4" id="KW-1185">Reference proteome</keyword>
<comment type="caution">
    <text evidence="1">The sequence shown here is derived from an EMBL/GenBank/DDBJ whole genome shotgun (WGS) entry which is preliminary data.</text>
</comment>
<accession>A0A2W1F5A9</accession>
<dbReference type="Proteomes" id="UP000245464">
    <property type="component" value="Chromosome 10"/>
</dbReference>